<organism evidence="4 5">
    <name type="scientific">Archangium gephyra</name>
    <dbReference type="NCBI Taxonomy" id="48"/>
    <lineage>
        <taxon>Bacteria</taxon>
        <taxon>Pseudomonadati</taxon>
        <taxon>Myxococcota</taxon>
        <taxon>Myxococcia</taxon>
        <taxon>Myxococcales</taxon>
        <taxon>Cystobacterineae</taxon>
        <taxon>Archangiaceae</taxon>
        <taxon>Archangium</taxon>
    </lineage>
</organism>
<dbReference type="PANTHER" id="PTHR11748:SF111">
    <property type="entry name" value="D-LACTATE DEHYDROGENASE, MITOCHONDRIAL-RELATED"/>
    <property type="match status" value="1"/>
</dbReference>
<dbReference type="InterPro" id="IPR006094">
    <property type="entry name" value="Oxid_FAD_bind_N"/>
</dbReference>
<evidence type="ECO:0000256" key="1">
    <source>
        <dbReference type="ARBA" id="ARBA00008000"/>
    </source>
</evidence>
<evidence type="ECO:0000313" key="4">
    <source>
        <dbReference type="EMBL" id="PZR16786.1"/>
    </source>
</evidence>
<evidence type="ECO:0000313" key="5">
    <source>
        <dbReference type="Proteomes" id="UP000249061"/>
    </source>
</evidence>
<comment type="caution">
    <text evidence="4">The sequence shown here is derived from an EMBL/GenBank/DDBJ whole genome shotgun (WGS) entry which is preliminary data.</text>
</comment>
<dbReference type="InterPro" id="IPR016166">
    <property type="entry name" value="FAD-bd_PCMH"/>
</dbReference>
<dbReference type="GO" id="GO:0008720">
    <property type="term" value="F:D-lactate dehydrogenase (NAD+) activity"/>
    <property type="evidence" value="ECO:0007669"/>
    <property type="project" value="TreeGrafter"/>
</dbReference>
<dbReference type="PANTHER" id="PTHR11748">
    <property type="entry name" value="D-LACTATE DEHYDROGENASE"/>
    <property type="match status" value="1"/>
</dbReference>
<gene>
    <name evidence="4" type="ORF">DI536_06445</name>
</gene>
<dbReference type="Gene3D" id="3.30.465.10">
    <property type="match status" value="1"/>
</dbReference>
<dbReference type="InterPro" id="IPR016169">
    <property type="entry name" value="FAD-bd_PCMH_sub2"/>
</dbReference>
<evidence type="ECO:0000259" key="3">
    <source>
        <dbReference type="PROSITE" id="PS51387"/>
    </source>
</evidence>
<accession>A0A2W5TWS5</accession>
<comment type="similarity">
    <text evidence="1">Belongs to the FAD-binding oxidoreductase/transferase type 4 family.</text>
</comment>
<evidence type="ECO:0000256" key="2">
    <source>
        <dbReference type="SAM" id="MobiDB-lite"/>
    </source>
</evidence>
<name>A0A2W5TWS5_9BACT</name>
<proteinExistence type="inferred from homology"/>
<dbReference type="Pfam" id="PF01565">
    <property type="entry name" value="FAD_binding_4"/>
    <property type="match status" value="1"/>
</dbReference>
<dbReference type="GO" id="GO:0071949">
    <property type="term" value="F:FAD binding"/>
    <property type="evidence" value="ECO:0007669"/>
    <property type="project" value="InterPro"/>
</dbReference>
<dbReference type="AlphaFoldDB" id="A0A2W5TWS5"/>
<dbReference type="InterPro" id="IPR036318">
    <property type="entry name" value="FAD-bd_PCMH-like_sf"/>
</dbReference>
<dbReference type="PROSITE" id="PS51387">
    <property type="entry name" value="FAD_PCMH"/>
    <property type="match status" value="1"/>
</dbReference>
<protein>
    <recommendedName>
        <fullName evidence="3">FAD-binding PCMH-type domain-containing protein</fullName>
    </recommendedName>
</protein>
<dbReference type="GO" id="GO:1903457">
    <property type="term" value="P:lactate catabolic process"/>
    <property type="evidence" value="ECO:0007669"/>
    <property type="project" value="TreeGrafter"/>
</dbReference>
<dbReference type="EMBL" id="QFQP01000003">
    <property type="protein sequence ID" value="PZR16786.1"/>
    <property type="molecule type" value="Genomic_DNA"/>
</dbReference>
<reference evidence="4 5" key="1">
    <citation type="submission" date="2017-08" db="EMBL/GenBank/DDBJ databases">
        <title>Infants hospitalized years apart are colonized by the same room-sourced microbial strains.</title>
        <authorList>
            <person name="Brooks B."/>
            <person name="Olm M.R."/>
            <person name="Firek B.A."/>
            <person name="Baker R."/>
            <person name="Thomas B.C."/>
            <person name="Morowitz M.J."/>
            <person name="Banfield J.F."/>
        </authorList>
    </citation>
    <scope>NUCLEOTIDE SEQUENCE [LARGE SCALE GENOMIC DNA]</scope>
    <source>
        <strain evidence="4">S2_003_000_R2_14</strain>
    </source>
</reference>
<feature type="region of interest" description="Disordered" evidence="2">
    <location>
        <begin position="1"/>
        <end position="20"/>
    </location>
</feature>
<dbReference type="Proteomes" id="UP000249061">
    <property type="component" value="Unassembled WGS sequence"/>
</dbReference>
<dbReference type="GO" id="GO:0004458">
    <property type="term" value="F:D-lactate dehydrogenase (cytochrome) activity"/>
    <property type="evidence" value="ECO:0007669"/>
    <property type="project" value="TreeGrafter"/>
</dbReference>
<sequence>MSPSIGSWARNTADGRFAEPHDERELQEVLHVLADRGAKLNVDLQLSRAKLNAIGEVHQGSMSVGVGAGVVLRDLDAKLTSHGLSLGPLTPAAMSLSLAAFLEGPYAGVRSIPGGRLEPLTASLRALMSDGRKLETSPAPRSAAGPDLNALVLGAHGRLALVTHAVVRCVPYPERDVRVACFSFPDASAFVDAMKHAIAEGFWPWRVHVEPGVRAEIRWAASVGSVERDRELLTRCVLAAGGRGEEELEHHAPVTTEIEATWDAVRASLEKGNRLQLFRLSLASVVARGEVEGLRLDEPTPWNPLGARLLSFDTRGVLGGAVR</sequence>
<dbReference type="SUPFAM" id="SSF56176">
    <property type="entry name" value="FAD-binding/transporter-associated domain-like"/>
    <property type="match status" value="1"/>
</dbReference>
<feature type="domain" description="FAD-binding PCMH-type" evidence="3">
    <location>
        <begin position="1"/>
        <end position="172"/>
    </location>
</feature>